<accession>A0A918S995</accession>
<evidence type="ECO:0000256" key="5">
    <source>
        <dbReference type="ARBA" id="ARBA00022984"/>
    </source>
</evidence>
<name>A0A918S995_9FLAO</name>
<dbReference type="PROSITE" id="PS51257">
    <property type="entry name" value="PROKAR_LIPOPROTEIN"/>
    <property type="match status" value="1"/>
</dbReference>
<evidence type="ECO:0000256" key="8">
    <source>
        <dbReference type="SAM" id="SignalP"/>
    </source>
</evidence>
<comment type="caution">
    <text evidence="10">The sequence shown here is derived from an EMBL/GenBank/DDBJ whole genome shotgun (WGS) entry which is preliminary data.</text>
</comment>
<feature type="chain" id="PRO_5037297033" evidence="8">
    <location>
        <begin position="23"/>
        <end position="551"/>
    </location>
</feature>
<dbReference type="SUPFAM" id="SSF47090">
    <property type="entry name" value="PGBD-like"/>
    <property type="match status" value="1"/>
</dbReference>
<evidence type="ECO:0000259" key="9">
    <source>
        <dbReference type="PROSITE" id="PS52029"/>
    </source>
</evidence>
<keyword evidence="3" id="KW-0808">Transferase</keyword>
<evidence type="ECO:0000256" key="6">
    <source>
        <dbReference type="ARBA" id="ARBA00023316"/>
    </source>
</evidence>
<dbReference type="InterPro" id="IPR052905">
    <property type="entry name" value="LD-transpeptidase_YkuD-like"/>
</dbReference>
<keyword evidence="6 7" id="KW-0961">Cell wall biogenesis/degradation</keyword>
<evidence type="ECO:0000313" key="11">
    <source>
        <dbReference type="Proteomes" id="UP000610456"/>
    </source>
</evidence>
<sequence length="551" mass="63037">MKKKINKYTYLSAILLLTLVVASCNNGSEGSENDDNSFFGNLFGNGAGEDIEISSEEISGNLKNIGNQLLNQKELENFYNSRSNLAVWGDAEIRRDFYRELKKSNEEGLQFLDYHGSELEDLMDDPGDLSAKEKARMELLLTDAFFEYASHLYYGKLDPKSMYEIWGVKRKQKDLQKLLQDVAENGNIEDAITDLKPKHQVYSDLKKALGEYEKLKEEDISIQKIPEGELIKPGDEDERIAAITERLKTLNFLDKDYTSEGNLYDERLQDAVNNFQHRKGLQTDAILGNSTIRELNMSPEDRYFQILANLERWRWYPRDLGEHYILINIPAYELTVVKGGETVREHKVIAGTKERPTPIFSDSLQYIVLNPEWNIPSTIKNEDVIPAASKNPDYLSSRNMSVLSAEGEAINPSSINWSGDEVQSYRFVQESGPANPLGKVKIIYPNDYAIYLHDTPSKDLFEQNERAASSGCVRVQDVLDLANYLLDGQEDWNMEKINETVASGETIQVPIKSPIRVHHFYWTAWRDNGNTVFTEDVYELDKEIYTALQRN</sequence>
<protein>
    <submittedName>
        <fullName evidence="10">Murein L,D-transpeptidase</fullName>
    </submittedName>
</protein>
<dbReference type="InterPro" id="IPR002477">
    <property type="entry name" value="Peptidoglycan-bd-like"/>
</dbReference>
<comment type="similarity">
    <text evidence="2">Belongs to the YkuD family.</text>
</comment>
<keyword evidence="4 7" id="KW-0133">Cell shape</keyword>
<feature type="active site" description="Nucleophile" evidence="7">
    <location>
        <position position="472"/>
    </location>
</feature>
<dbReference type="GO" id="GO:0004180">
    <property type="term" value="F:carboxypeptidase activity"/>
    <property type="evidence" value="ECO:0007669"/>
    <property type="project" value="UniProtKB-ARBA"/>
</dbReference>
<dbReference type="Pfam" id="PF01471">
    <property type="entry name" value="PG_binding_1"/>
    <property type="match status" value="1"/>
</dbReference>
<dbReference type="RefSeq" id="WP_189603227.1">
    <property type="nucleotide sequence ID" value="NZ_BMXB01000001.1"/>
</dbReference>
<dbReference type="InterPro" id="IPR036365">
    <property type="entry name" value="PGBD-like_sf"/>
</dbReference>
<comment type="pathway">
    <text evidence="1 7">Cell wall biogenesis; peptidoglycan biosynthesis.</text>
</comment>
<dbReference type="InterPro" id="IPR036366">
    <property type="entry name" value="PGBDSf"/>
</dbReference>
<evidence type="ECO:0000256" key="2">
    <source>
        <dbReference type="ARBA" id="ARBA00005992"/>
    </source>
</evidence>
<dbReference type="AlphaFoldDB" id="A0A918S995"/>
<keyword evidence="5 7" id="KW-0573">Peptidoglycan synthesis</keyword>
<dbReference type="PANTHER" id="PTHR41533:SF2">
    <property type="entry name" value="BLR7131 PROTEIN"/>
    <property type="match status" value="1"/>
</dbReference>
<dbReference type="InterPro" id="IPR005490">
    <property type="entry name" value="LD_TPept_cat_dom"/>
</dbReference>
<keyword evidence="8" id="KW-0732">Signal</keyword>
<dbReference type="Proteomes" id="UP000610456">
    <property type="component" value="Unassembled WGS sequence"/>
</dbReference>
<evidence type="ECO:0000256" key="3">
    <source>
        <dbReference type="ARBA" id="ARBA00022679"/>
    </source>
</evidence>
<dbReference type="GO" id="GO:0071555">
    <property type="term" value="P:cell wall organization"/>
    <property type="evidence" value="ECO:0007669"/>
    <property type="project" value="UniProtKB-UniRule"/>
</dbReference>
<reference evidence="10" key="2">
    <citation type="submission" date="2020-09" db="EMBL/GenBank/DDBJ databases">
        <authorList>
            <person name="Sun Q."/>
            <person name="Kim S."/>
        </authorList>
    </citation>
    <scope>NUCLEOTIDE SEQUENCE</scope>
    <source>
        <strain evidence="10">KCTC 12719</strain>
    </source>
</reference>
<dbReference type="GO" id="GO:0008360">
    <property type="term" value="P:regulation of cell shape"/>
    <property type="evidence" value="ECO:0007669"/>
    <property type="project" value="UniProtKB-UniRule"/>
</dbReference>
<dbReference type="Gene3D" id="2.40.440.10">
    <property type="entry name" value="L,D-transpeptidase catalytic domain-like"/>
    <property type="match status" value="1"/>
</dbReference>
<dbReference type="Pfam" id="PF20142">
    <property type="entry name" value="Scaffold"/>
    <property type="match status" value="1"/>
</dbReference>
<dbReference type="SUPFAM" id="SSF141523">
    <property type="entry name" value="L,D-transpeptidase catalytic domain-like"/>
    <property type="match status" value="1"/>
</dbReference>
<dbReference type="InterPro" id="IPR045380">
    <property type="entry name" value="LD_TPept_scaffold_dom"/>
</dbReference>
<dbReference type="EMBL" id="BMXB01000001">
    <property type="protein sequence ID" value="GHA27560.1"/>
    <property type="molecule type" value="Genomic_DNA"/>
</dbReference>
<dbReference type="GO" id="GO:0009252">
    <property type="term" value="P:peptidoglycan biosynthetic process"/>
    <property type="evidence" value="ECO:0007669"/>
    <property type="project" value="UniProtKB-KW"/>
</dbReference>
<evidence type="ECO:0000256" key="1">
    <source>
        <dbReference type="ARBA" id="ARBA00004752"/>
    </source>
</evidence>
<proteinExistence type="inferred from homology"/>
<dbReference type="CDD" id="cd16913">
    <property type="entry name" value="YkuD_like"/>
    <property type="match status" value="1"/>
</dbReference>
<dbReference type="PROSITE" id="PS52029">
    <property type="entry name" value="LD_TPASE"/>
    <property type="match status" value="1"/>
</dbReference>
<dbReference type="Pfam" id="PF03734">
    <property type="entry name" value="YkuD"/>
    <property type="match status" value="1"/>
</dbReference>
<dbReference type="PANTHER" id="PTHR41533">
    <property type="entry name" value="L,D-TRANSPEPTIDASE HI_1667-RELATED"/>
    <property type="match status" value="1"/>
</dbReference>
<reference evidence="10" key="1">
    <citation type="journal article" date="2014" name="Int. J. Syst. Evol. Microbiol.">
        <title>Complete genome sequence of Corynebacterium casei LMG S-19264T (=DSM 44701T), isolated from a smear-ripened cheese.</title>
        <authorList>
            <consortium name="US DOE Joint Genome Institute (JGI-PGF)"/>
            <person name="Walter F."/>
            <person name="Albersmeier A."/>
            <person name="Kalinowski J."/>
            <person name="Ruckert C."/>
        </authorList>
    </citation>
    <scope>NUCLEOTIDE SEQUENCE</scope>
    <source>
        <strain evidence="10">KCTC 12719</strain>
    </source>
</reference>
<dbReference type="Gene3D" id="1.10.101.10">
    <property type="entry name" value="PGBD-like superfamily/PGBD"/>
    <property type="match status" value="1"/>
</dbReference>
<evidence type="ECO:0000256" key="4">
    <source>
        <dbReference type="ARBA" id="ARBA00022960"/>
    </source>
</evidence>
<feature type="domain" description="L,D-TPase catalytic" evidence="9">
    <location>
        <begin position="323"/>
        <end position="510"/>
    </location>
</feature>
<dbReference type="InterPro" id="IPR038063">
    <property type="entry name" value="Transpep_catalytic_dom"/>
</dbReference>
<feature type="active site" description="Proton donor/acceptor" evidence="7">
    <location>
        <position position="453"/>
    </location>
</feature>
<organism evidence="10 11">
    <name type="scientific">Salinimicrobium marinum</name>
    <dbReference type="NCBI Taxonomy" id="680283"/>
    <lineage>
        <taxon>Bacteria</taxon>
        <taxon>Pseudomonadati</taxon>
        <taxon>Bacteroidota</taxon>
        <taxon>Flavobacteriia</taxon>
        <taxon>Flavobacteriales</taxon>
        <taxon>Flavobacteriaceae</taxon>
        <taxon>Salinimicrobium</taxon>
    </lineage>
</organism>
<gene>
    <name evidence="10" type="ORF">GCM10007103_06220</name>
</gene>
<feature type="signal peptide" evidence="8">
    <location>
        <begin position="1"/>
        <end position="22"/>
    </location>
</feature>
<evidence type="ECO:0000313" key="10">
    <source>
        <dbReference type="EMBL" id="GHA27560.1"/>
    </source>
</evidence>
<dbReference type="GO" id="GO:0016740">
    <property type="term" value="F:transferase activity"/>
    <property type="evidence" value="ECO:0007669"/>
    <property type="project" value="UniProtKB-KW"/>
</dbReference>
<evidence type="ECO:0000256" key="7">
    <source>
        <dbReference type="PROSITE-ProRule" id="PRU01373"/>
    </source>
</evidence>
<keyword evidence="11" id="KW-1185">Reference proteome</keyword>